<dbReference type="SUPFAM" id="SSF53335">
    <property type="entry name" value="S-adenosyl-L-methionine-dependent methyltransferases"/>
    <property type="match status" value="1"/>
</dbReference>
<dbReference type="EMBL" id="MGDX01000017">
    <property type="protein sequence ID" value="OGL71096.1"/>
    <property type="molecule type" value="Genomic_DNA"/>
</dbReference>
<sequence length="194" mass="22160">MTLSPYHQKYADQPDDELKRRADAKEQELASIFQEVSLNTDSEPARLAVLGCGDKRFVALHKRIFEQVLKRNVEVTTFDITIDHLAGEPNVFQHDCTLPLPNPPYDITFAHVLLKFIETEKQFDLLKNSFDALKSGGVAIHVFDEEEVKATNPKLPHDLWAVPLEKWKQKLTELGIAYKEIPLKYGPALVLLRK</sequence>
<proteinExistence type="predicted"/>
<dbReference type="Proteomes" id="UP000177097">
    <property type="component" value="Unassembled WGS sequence"/>
</dbReference>
<dbReference type="AlphaFoldDB" id="A0A1F7TYU2"/>
<name>A0A1F7TYU2_9BACT</name>
<protein>
    <recommendedName>
        <fullName evidence="3">Methyltransferase type 11 domain-containing protein</fullName>
    </recommendedName>
</protein>
<dbReference type="Gene3D" id="3.40.50.150">
    <property type="entry name" value="Vaccinia Virus protein VP39"/>
    <property type="match status" value="1"/>
</dbReference>
<dbReference type="InterPro" id="IPR029063">
    <property type="entry name" value="SAM-dependent_MTases_sf"/>
</dbReference>
<reference evidence="1 2" key="1">
    <citation type="journal article" date="2016" name="Nat. Commun.">
        <title>Thousands of microbial genomes shed light on interconnected biogeochemical processes in an aquifer system.</title>
        <authorList>
            <person name="Anantharaman K."/>
            <person name="Brown C.T."/>
            <person name="Hug L.A."/>
            <person name="Sharon I."/>
            <person name="Castelle C.J."/>
            <person name="Probst A.J."/>
            <person name="Thomas B.C."/>
            <person name="Singh A."/>
            <person name="Wilkins M.J."/>
            <person name="Karaoz U."/>
            <person name="Brodie E.L."/>
            <person name="Williams K.H."/>
            <person name="Hubbard S.S."/>
            <person name="Banfield J.F."/>
        </authorList>
    </citation>
    <scope>NUCLEOTIDE SEQUENCE [LARGE SCALE GENOMIC DNA]</scope>
</reference>
<evidence type="ECO:0000313" key="2">
    <source>
        <dbReference type="Proteomes" id="UP000177097"/>
    </source>
</evidence>
<accession>A0A1F7TYU2</accession>
<gene>
    <name evidence="1" type="ORF">A3C17_01120</name>
</gene>
<evidence type="ECO:0000313" key="1">
    <source>
        <dbReference type="EMBL" id="OGL71096.1"/>
    </source>
</evidence>
<organism evidence="1 2">
    <name type="scientific">Candidatus Uhrbacteria bacterium RIFCSPHIGHO2_02_FULL_53_13</name>
    <dbReference type="NCBI Taxonomy" id="1802389"/>
    <lineage>
        <taxon>Bacteria</taxon>
        <taxon>Candidatus Uhriibacteriota</taxon>
    </lineage>
</organism>
<comment type="caution">
    <text evidence="1">The sequence shown here is derived from an EMBL/GenBank/DDBJ whole genome shotgun (WGS) entry which is preliminary data.</text>
</comment>
<evidence type="ECO:0008006" key="3">
    <source>
        <dbReference type="Google" id="ProtNLM"/>
    </source>
</evidence>